<sequence>MNARKMPAERVPSPGWPVTLRSEWRKLVALRGVLLGVGAILAVAVVVGLFMATVSDPADVEVADGQSQYSAVFFSSGLTIWAYAFLAATFLAIEFQGAGESTFVATARRGRVLVSKLVLIGIGGLVVGLLTSALSLASIQSVLTARGLQTLDLSDPAVIRALLVLVPVSMAVQGLLAASFAVLVRSAALAVVVTGLISILPVRIAPILGETYSATVPRWLPGAAVESLAGVAEPGSYGYLAMPLAALCVLAWLAMASTAAGWRLPRTDIR</sequence>
<keyword evidence="1" id="KW-1133">Transmembrane helix</keyword>
<evidence type="ECO:0000313" key="2">
    <source>
        <dbReference type="EMBL" id="PZR52389.1"/>
    </source>
</evidence>
<keyword evidence="3" id="KW-1185">Reference proteome</keyword>
<feature type="transmembrane region" description="Helical" evidence="1">
    <location>
        <begin position="113"/>
        <end position="137"/>
    </location>
</feature>
<gene>
    <name evidence="2" type="ORF">DNL40_11985</name>
</gene>
<organism evidence="2 3">
    <name type="scientific">Xylanimonas oleitrophica</name>
    <dbReference type="NCBI Taxonomy" id="2607479"/>
    <lineage>
        <taxon>Bacteria</taxon>
        <taxon>Bacillati</taxon>
        <taxon>Actinomycetota</taxon>
        <taxon>Actinomycetes</taxon>
        <taxon>Micrococcales</taxon>
        <taxon>Promicromonosporaceae</taxon>
        <taxon>Xylanimonas</taxon>
    </lineage>
</organism>
<feature type="transmembrane region" description="Helical" evidence="1">
    <location>
        <begin position="28"/>
        <end position="51"/>
    </location>
</feature>
<feature type="transmembrane region" description="Helical" evidence="1">
    <location>
        <begin position="187"/>
        <end position="209"/>
    </location>
</feature>
<keyword evidence="1" id="KW-0472">Membrane</keyword>
<dbReference type="RefSeq" id="WP_111251503.1">
    <property type="nucleotide sequence ID" value="NZ_QKWH01000010.1"/>
</dbReference>
<feature type="transmembrane region" description="Helical" evidence="1">
    <location>
        <begin position="157"/>
        <end position="180"/>
    </location>
</feature>
<evidence type="ECO:0000256" key="1">
    <source>
        <dbReference type="SAM" id="Phobius"/>
    </source>
</evidence>
<feature type="transmembrane region" description="Helical" evidence="1">
    <location>
        <begin position="71"/>
        <end position="93"/>
    </location>
</feature>
<feature type="transmembrane region" description="Helical" evidence="1">
    <location>
        <begin position="237"/>
        <end position="262"/>
    </location>
</feature>
<proteinExistence type="predicted"/>
<comment type="caution">
    <text evidence="2">The sequence shown here is derived from an EMBL/GenBank/DDBJ whole genome shotgun (WGS) entry which is preliminary data.</text>
</comment>
<protein>
    <submittedName>
        <fullName evidence="2">Uncharacterized protein</fullName>
    </submittedName>
</protein>
<evidence type="ECO:0000313" key="3">
    <source>
        <dbReference type="Proteomes" id="UP000248783"/>
    </source>
</evidence>
<dbReference type="Proteomes" id="UP000248783">
    <property type="component" value="Unassembled WGS sequence"/>
</dbReference>
<name>A0A2W5WLD5_9MICO</name>
<accession>A0A2W5WLD5</accession>
<keyword evidence="1" id="KW-0812">Transmembrane</keyword>
<dbReference type="EMBL" id="QKWH01000010">
    <property type="protein sequence ID" value="PZR52389.1"/>
    <property type="molecule type" value="Genomic_DNA"/>
</dbReference>
<dbReference type="AlphaFoldDB" id="A0A2W5WLD5"/>
<reference evidence="2 3" key="1">
    <citation type="submission" date="2018-06" db="EMBL/GenBank/DDBJ databases">
        <title>Whole genome sequencing of a novel hydrocarbon degrading bacterial strain, PW21 isolated from oil contaminated produced water sample.</title>
        <authorList>
            <person name="Nagkirti P."/>
            <person name="Shaikh A."/>
            <person name="Gowdaman V."/>
            <person name="Engineer A.E."/>
            <person name="Dagar S."/>
            <person name="Dhakephalkar P.K."/>
        </authorList>
    </citation>
    <scope>NUCLEOTIDE SEQUENCE [LARGE SCALE GENOMIC DNA]</scope>
    <source>
        <strain evidence="2 3">PW21</strain>
    </source>
</reference>